<organism evidence="1 2">
    <name type="scientific">Geomonas subterranea</name>
    <dbReference type="NCBI Taxonomy" id="2847989"/>
    <lineage>
        <taxon>Bacteria</taxon>
        <taxon>Pseudomonadati</taxon>
        <taxon>Thermodesulfobacteriota</taxon>
        <taxon>Desulfuromonadia</taxon>
        <taxon>Geobacterales</taxon>
        <taxon>Geobacteraceae</taxon>
        <taxon>Geomonas</taxon>
    </lineage>
</organism>
<proteinExistence type="predicted"/>
<accession>A0ABX8LJW8</accession>
<dbReference type="Pfam" id="PF13489">
    <property type="entry name" value="Methyltransf_23"/>
    <property type="match status" value="1"/>
</dbReference>
<gene>
    <name evidence="1" type="ORF">KP001_07355</name>
</gene>
<keyword evidence="1" id="KW-0489">Methyltransferase</keyword>
<evidence type="ECO:0000313" key="1">
    <source>
        <dbReference type="EMBL" id="QXE92330.1"/>
    </source>
</evidence>
<keyword evidence="2" id="KW-1185">Reference proteome</keyword>
<dbReference type="GO" id="GO:0008168">
    <property type="term" value="F:methyltransferase activity"/>
    <property type="evidence" value="ECO:0007669"/>
    <property type="project" value="UniProtKB-KW"/>
</dbReference>
<protein>
    <submittedName>
        <fullName evidence="1">Methyltransferase domain-containing protein</fullName>
    </submittedName>
</protein>
<evidence type="ECO:0000313" key="2">
    <source>
        <dbReference type="Proteomes" id="UP000683559"/>
    </source>
</evidence>
<dbReference type="RefSeq" id="WP_217288884.1">
    <property type="nucleotide sequence ID" value="NZ_CP077683.1"/>
</dbReference>
<keyword evidence="1" id="KW-0808">Transferase</keyword>
<dbReference type="GO" id="GO:0032259">
    <property type="term" value="P:methylation"/>
    <property type="evidence" value="ECO:0007669"/>
    <property type="project" value="UniProtKB-KW"/>
</dbReference>
<sequence length="238" mass="27358">MLRKIRRYLDERKSRIDLPADTVREVIERHRAGEWFFYAFSGRAGRWYVCEPSLWVARNLPRRSAIFETGCGCGLNLIWFSQKGYRNLKGSDLCAAAIGAGEELARLAHAPVELWQDDALAPVRLPEKADLLLALNWTYHVEGFDLGAFLVRYAAVLTDRGHLIVDVIDTSYDRAVNNQYLSSDWNKPVAERAPTEYKKRYSPLEVQAFAAGAGFEIRHTIRRDHEIIPRVVYILRKH</sequence>
<dbReference type="Proteomes" id="UP000683559">
    <property type="component" value="Chromosome"/>
</dbReference>
<name>A0ABX8LJW8_9BACT</name>
<reference evidence="1 2" key="1">
    <citation type="submission" date="2021-06" db="EMBL/GenBank/DDBJ databases">
        <title>Gemonas diversity in paddy soil.</title>
        <authorList>
            <person name="Liu G."/>
        </authorList>
    </citation>
    <scope>NUCLEOTIDE SEQUENCE [LARGE SCALE GENOMIC DNA]</scope>
    <source>
        <strain evidence="1 2">RG2</strain>
    </source>
</reference>
<dbReference type="EMBL" id="CP077683">
    <property type="protein sequence ID" value="QXE92330.1"/>
    <property type="molecule type" value="Genomic_DNA"/>
</dbReference>